<dbReference type="AlphaFoldDB" id="A4RYT4"/>
<dbReference type="Proteomes" id="UP000001568">
    <property type="component" value="Chromosome 6"/>
</dbReference>
<dbReference type="EMBL" id="CP000586">
    <property type="protein sequence ID" value="ABO96742.1"/>
    <property type="molecule type" value="Genomic_DNA"/>
</dbReference>
<dbReference type="RefSeq" id="XP_001418449.1">
    <property type="nucleotide sequence ID" value="XM_001418412.1"/>
</dbReference>
<dbReference type="GeneID" id="5002326"/>
<dbReference type="KEGG" id="olu:OSTLU_8305"/>
<feature type="non-terminal residue" evidence="3">
    <location>
        <position position="180"/>
    </location>
</feature>
<name>A4RYT4_OSTLU</name>
<dbReference type="InterPro" id="IPR021852">
    <property type="entry name" value="DUF3456"/>
</dbReference>
<keyword evidence="1" id="KW-0732">Signal</keyword>
<organism evidence="3 4">
    <name type="scientific">Ostreococcus lucimarinus (strain CCE9901)</name>
    <dbReference type="NCBI Taxonomy" id="436017"/>
    <lineage>
        <taxon>Eukaryota</taxon>
        <taxon>Viridiplantae</taxon>
        <taxon>Chlorophyta</taxon>
        <taxon>Mamiellophyceae</taxon>
        <taxon>Mamiellales</taxon>
        <taxon>Bathycoccaceae</taxon>
        <taxon>Ostreococcus</taxon>
    </lineage>
</organism>
<dbReference type="eggNOG" id="ENOG502RXZQ">
    <property type="taxonomic scope" value="Eukaryota"/>
</dbReference>
<dbReference type="Gramene" id="ABO96742">
    <property type="protein sequence ID" value="ABO96742"/>
    <property type="gene ID" value="OSTLU_8305"/>
</dbReference>
<accession>A4RYT4</accession>
<proteinExistence type="predicted"/>
<feature type="chain" id="PRO_5002672983" description="DUF3456 domain-containing protein" evidence="1">
    <location>
        <begin position="19"/>
        <end position="180"/>
    </location>
</feature>
<dbReference type="HOGENOM" id="CLU_102372_0_0_1"/>
<evidence type="ECO:0000256" key="1">
    <source>
        <dbReference type="SAM" id="SignalP"/>
    </source>
</evidence>
<keyword evidence="4" id="KW-1185">Reference proteome</keyword>
<feature type="non-terminal residue" evidence="3">
    <location>
        <position position="1"/>
    </location>
</feature>
<evidence type="ECO:0000313" key="3">
    <source>
        <dbReference type="EMBL" id="ABO96742.1"/>
    </source>
</evidence>
<evidence type="ECO:0000313" key="4">
    <source>
        <dbReference type="Proteomes" id="UP000001568"/>
    </source>
</evidence>
<dbReference type="OMA" id="HLKCLVC"/>
<sequence length="180" mass="20202">LALALALVVARASSTAEAIEAKCSACRAVGKSLAKALREDAESADGKVVDMRGRLDSRGRRYGKRISYKVSELRFVELLDGVCDEPSRVGKYQLHEETNRWRIPPNPVKKIRHARGKQMKTEILGYCHRVIEESEEALQAAVLEERLDAESNVEEFLCRNVSKACDESVDFSEEEPKDHD</sequence>
<gene>
    <name evidence="3" type="ORF">OSTLU_8305</name>
</gene>
<dbReference type="STRING" id="436017.A4RYT4"/>
<dbReference type="OrthoDB" id="192915at2759"/>
<reference evidence="3 4" key="1">
    <citation type="journal article" date="2007" name="Proc. Natl. Acad. Sci. U.S.A.">
        <title>The tiny eukaryote Ostreococcus provides genomic insights into the paradox of plankton speciation.</title>
        <authorList>
            <person name="Palenik B."/>
            <person name="Grimwood J."/>
            <person name="Aerts A."/>
            <person name="Rouze P."/>
            <person name="Salamov A."/>
            <person name="Putnam N."/>
            <person name="Dupont C."/>
            <person name="Jorgensen R."/>
            <person name="Derelle E."/>
            <person name="Rombauts S."/>
            <person name="Zhou K."/>
            <person name="Otillar R."/>
            <person name="Merchant S.S."/>
            <person name="Podell S."/>
            <person name="Gaasterland T."/>
            <person name="Napoli C."/>
            <person name="Gendler K."/>
            <person name="Manuell A."/>
            <person name="Tai V."/>
            <person name="Vallon O."/>
            <person name="Piganeau G."/>
            <person name="Jancek S."/>
            <person name="Heijde M."/>
            <person name="Jabbari K."/>
            <person name="Bowler C."/>
            <person name="Lohr M."/>
            <person name="Robbens S."/>
            <person name="Werner G."/>
            <person name="Dubchak I."/>
            <person name="Pazour G.J."/>
            <person name="Ren Q."/>
            <person name="Paulsen I."/>
            <person name="Delwiche C."/>
            <person name="Schmutz J."/>
            <person name="Rokhsar D."/>
            <person name="Van de Peer Y."/>
            <person name="Moreau H."/>
            <person name="Grigoriev I.V."/>
        </authorList>
    </citation>
    <scope>NUCLEOTIDE SEQUENCE [LARGE SCALE GENOMIC DNA]</scope>
    <source>
        <strain evidence="3 4">CCE9901</strain>
    </source>
</reference>
<feature type="signal peptide" evidence="1">
    <location>
        <begin position="1"/>
        <end position="18"/>
    </location>
</feature>
<protein>
    <recommendedName>
        <fullName evidence="2">DUF3456 domain-containing protein</fullName>
    </recommendedName>
</protein>
<feature type="domain" description="DUF3456" evidence="2">
    <location>
        <begin position="22"/>
        <end position="165"/>
    </location>
</feature>
<dbReference type="Pfam" id="PF11938">
    <property type="entry name" value="DUF3456"/>
    <property type="match status" value="1"/>
</dbReference>
<evidence type="ECO:0000259" key="2">
    <source>
        <dbReference type="Pfam" id="PF11938"/>
    </source>
</evidence>